<evidence type="ECO:0000256" key="3">
    <source>
        <dbReference type="ARBA" id="ARBA00022448"/>
    </source>
</evidence>
<evidence type="ECO:0000256" key="4">
    <source>
        <dbReference type="ARBA" id="ARBA00022553"/>
    </source>
</evidence>
<evidence type="ECO:0000256" key="1">
    <source>
        <dbReference type="ARBA" id="ARBA00004127"/>
    </source>
</evidence>
<dbReference type="Pfam" id="PF01699">
    <property type="entry name" value="Na_Ca_ex"/>
    <property type="match status" value="2"/>
</dbReference>
<feature type="region of interest" description="Disordered" evidence="9">
    <location>
        <begin position="347"/>
        <end position="374"/>
    </location>
</feature>
<dbReference type="InterPro" id="IPR005185">
    <property type="entry name" value="YccF"/>
</dbReference>
<feature type="compositionally biased region" description="Low complexity" evidence="9">
    <location>
        <begin position="725"/>
        <end position="736"/>
    </location>
</feature>
<feature type="region of interest" description="Disordered" evidence="9">
    <location>
        <begin position="725"/>
        <end position="745"/>
    </location>
</feature>
<accession>A0AA35J5C5</accession>
<evidence type="ECO:0000313" key="14">
    <source>
        <dbReference type="Proteomes" id="UP001162090"/>
    </source>
</evidence>
<dbReference type="Pfam" id="PF03733">
    <property type="entry name" value="YccF"/>
    <property type="match status" value="1"/>
</dbReference>
<keyword evidence="3" id="KW-0813">Transport</keyword>
<proteinExistence type="inferred from homology"/>
<feature type="compositionally biased region" description="Low complexity" evidence="9">
    <location>
        <begin position="354"/>
        <end position="374"/>
    </location>
</feature>
<feature type="region of interest" description="Disordered" evidence="9">
    <location>
        <begin position="1"/>
        <end position="41"/>
    </location>
</feature>
<gene>
    <name evidence="13" type="primary">SUVC14G0120</name>
    <name evidence="13" type="ORF">SUVC_14G0120</name>
</gene>
<dbReference type="InterPro" id="IPR004713">
    <property type="entry name" value="CaH_exchang"/>
</dbReference>
<protein>
    <recommendedName>
        <fullName evidence="15">Vnx1p</fullName>
    </recommendedName>
</protein>
<feature type="transmembrane region" description="Helical" evidence="10">
    <location>
        <begin position="889"/>
        <end position="908"/>
    </location>
</feature>
<dbReference type="FunFam" id="1.20.1420.30:FF:000014">
    <property type="entry name" value="Cation/H+ exchanger protein 2"/>
    <property type="match status" value="1"/>
</dbReference>
<feature type="transmembrane region" description="Helical" evidence="10">
    <location>
        <begin position="683"/>
        <end position="705"/>
    </location>
</feature>
<comment type="similarity">
    <text evidence="2">Belongs to the Ca(2+):cation antiporter (CaCA) (TC 2.A.19) family.</text>
</comment>
<sequence length="914" mass="103262">MVKNNHMPAGGNSNAGDGRLKEEGLTPTTSTSTPHRIFSVDDDPKEIQSDIRYLEGLHEGLKFALHANKSKRSVSSQSPMIHSSNNTLHHHEHQHQQHLPPTLELLSSKAHSVPDLNTVTSASPRRLHSPIRELSHDGIDDINDDNDDSRFIIHDSHGHDLLIDEVNCQSPSHLESNDQASSTSSLESFTLRERQDAINETHPFGIRIWKPALYKKHRSVQRTAAQDIHETQLKTITWQVNCSNALWSLLFGLPIAILFYSAAILVFLLGGGGLVTNSARDYSKCFYKLANYFLWPFGKMVYLLQDEQYLQEDKDEGISMQQFYDWVTSYSNRLVFHQSQAKLQQREEQPATESSSLMPPNTTTTPLNSNHPSYNSLRRQIPQPAAQRRYFGRGKWSWGRVLFYTIFHLVMEPILALLSLCLWLAVFTIPMSNVLWQIMYHCRRHPLALGFKNIENSSQSHENTIIQHQLNKNILLCTFRAAGWHYYKYTVDGTNVIVVNLISIVFFTIFDFYVLKNFLHWKSWITNESSIFILCLTSTIPLAFYIGQAVASISAQTSMGVGAVINAFFSTIVEIFLYCVALQQKKGLLVEGSMIGSILGAVLLLPGLSMCGGALNRKTQRYNPASAGVSSALLIFSMIVMFVPTILYEIYGGYSVNCADPANDRDCTFSHPPLKFNHLFTRIIQPMSISCAIVLFCAYIIGLWFTLRTHAKMIWQVPITDPTSSAAEQQESNEQQEQGHHDAPNWSRSKSTCILLMSTLLYAMIAEILVSCVDSVLEDFPSLNPKFLGLTIFALVPNTTEFLNAISFAIHGNVALSMEIGSAYALQVCLLQIPSLVIYSIFYTWNEKKSLINIRTQMFPLVFPRWDLFGAMTSVFMFTYLYAEGKSNYFKGSMLILLYFIIVVGFYFQGVISE</sequence>
<organism evidence="13 14">
    <name type="scientific">Saccharomyces uvarum</name>
    <name type="common">Yeast</name>
    <name type="synonym">Saccharomyces bayanus var. uvarum</name>
    <dbReference type="NCBI Taxonomy" id="230603"/>
    <lineage>
        <taxon>Eukaryota</taxon>
        <taxon>Fungi</taxon>
        <taxon>Dikarya</taxon>
        <taxon>Ascomycota</taxon>
        <taxon>Saccharomycotina</taxon>
        <taxon>Saccharomycetes</taxon>
        <taxon>Saccharomycetales</taxon>
        <taxon>Saccharomycetaceae</taxon>
        <taxon>Saccharomyces</taxon>
    </lineage>
</organism>
<evidence type="ECO:0000259" key="11">
    <source>
        <dbReference type="Pfam" id="PF01699"/>
    </source>
</evidence>
<feature type="transmembrane region" description="Helical" evidence="10">
    <location>
        <begin position="559"/>
        <end position="582"/>
    </location>
</feature>
<keyword evidence="5 10" id="KW-0812">Transmembrane</keyword>
<dbReference type="GO" id="GO:0012505">
    <property type="term" value="C:endomembrane system"/>
    <property type="evidence" value="ECO:0007669"/>
    <property type="project" value="UniProtKB-SubCell"/>
</dbReference>
<dbReference type="InterPro" id="IPR004837">
    <property type="entry name" value="NaCa_Exmemb"/>
</dbReference>
<feature type="transmembrane region" description="Helical" evidence="10">
    <location>
        <begin position="531"/>
        <end position="553"/>
    </location>
</feature>
<feature type="compositionally biased region" description="Polar residues" evidence="9">
    <location>
        <begin position="73"/>
        <end position="86"/>
    </location>
</feature>
<dbReference type="AlphaFoldDB" id="A0AA35J5C5"/>
<feature type="transmembrane region" description="Helical" evidence="10">
    <location>
        <begin position="866"/>
        <end position="883"/>
    </location>
</feature>
<evidence type="ECO:0008006" key="15">
    <source>
        <dbReference type="Google" id="ProtNLM"/>
    </source>
</evidence>
<feature type="region of interest" description="Disordered" evidence="9">
    <location>
        <begin position="70"/>
        <end position="100"/>
    </location>
</feature>
<dbReference type="PANTHER" id="PTHR31503">
    <property type="entry name" value="VACUOLAR CALCIUM ION TRANSPORTER"/>
    <property type="match status" value="1"/>
</dbReference>
<evidence type="ECO:0000259" key="12">
    <source>
        <dbReference type="Pfam" id="PF03733"/>
    </source>
</evidence>
<dbReference type="GO" id="GO:0005774">
    <property type="term" value="C:vacuolar membrane"/>
    <property type="evidence" value="ECO:0007669"/>
    <property type="project" value="UniProtKB-ARBA"/>
</dbReference>
<dbReference type="PANTHER" id="PTHR31503:SF10">
    <property type="entry name" value="VNX1 PROTEIN"/>
    <property type="match status" value="1"/>
</dbReference>
<dbReference type="InterPro" id="IPR044880">
    <property type="entry name" value="NCX_ion-bd_dom_sf"/>
</dbReference>
<keyword evidence="6 10" id="KW-1133">Transmembrane helix</keyword>
<dbReference type="Proteomes" id="UP001162090">
    <property type="component" value="Chromosome 14"/>
</dbReference>
<feature type="domain" description="Sodium/calcium exchanger membrane region" evidence="11">
    <location>
        <begin position="751"/>
        <end position="907"/>
    </location>
</feature>
<dbReference type="EMBL" id="OX365925">
    <property type="protein sequence ID" value="CAI4049459.1"/>
    <property type="molecule type" value="Genomic_DNA"/>
</dbReference>
<reference evidence="13" key="1">
    <citation type="submission" date="2022-10" db="EMBL/GenBank/DDBJ databases">
        <authorList>
            <person name="Byrne P K."/>
        </authorList>
    </citation>
    <scope>NUCLEOTIDE SEQUENCE</scope>
    <source>
        <strain evidence="13">CBS7001</strain>
    </source>
</reference>
<feature type="transmembrane region" description="Helical" evidence="10">
    <location>
        <begin position="497"/>
        <end position="519"/>
    </location>
</feature>
<keyword evidence="7" id="KW-0406">Ion transport</keyword>
<evidence type="ECO:0000256" key="10">
    <source>
        <dbReference type="SAM" id="Phobius"/>
    </source>
</evidence>
<feature type="transmembrane region" description="Helical" evidence="10">
    <location>
        <begin position="627"/>
        <end position="647"/>
    </location>
</feature>
<evidence type="ECO:0000313" key="13">
    <source>
        <dbReference type="EMBL" id="CAI4049459.1"/>
    </source>
</evidence>
<feature type="transmembrane region" description="Helical" evidence="10">
    <location>
        <begin position="401"/>
        <end position="426"/>
    </location>
</feature>
<feature type="transmembrane region" description="Helical" evidence="10">
    <location>
        <begin position="788"/>
        <end position="810"/>
    </location>
</feature>
<evidence type="ECO:0000256" key="6">
    <source>
        <dbReference type="ARBA" id="ARBA00022989"/>
    </source>
</evidence>
<dbReference type="GO" id="GO:0006874">
    <property type="term" value="P:intracellular calcium ion homeostasis"/>
    <property type="evidence" value="ECO:0007669"/>
    <property type="project" value="TreeGrafter"/>
</dbReference>
<evidence type="ECO:0000256" key="5">
    <source>
        <dbReference type="ARBA" id="ARBA00022692"/>
    </source>
</evidence>
<evidence type="ECO:0000256" key="2">
    <source>
        <dbReference type="ARBA" id="ARBA00008170"/>
    </source>
</evidence>
<evidence type="ECO:0000256" key="7">
    <source>
        <dbReference type="ARBA" id="ARBA00023065"/>
    </source>
</evidence>
<keyword evidence="4" id="KW-0597">Phosphoprotein</keyword>
<comment type="subcellular location">
    <subcellularLocation>
        <location evidence="1">Endomembrane system</location>
        <topology evidence="1">Multi-pass membrane protein</topology>
    </subcellularLocation>
</comment>
<feature type="transmembrane region" description="Helical" evidence="10">
    <location>
        <begin position="594"/>
        <end position="615"/>
    </location>
</feature>
<dbReference type="Gene3D" id="1.20.1420.30">
    <property type="entry name" value="NCX, central ion-binding region"/>
    <property type="match status" value="1"/>
</dbReference>
<feature type="transmembrane region" description="Helical" evidence="10">
    <location>
        <begin position="754"/>
        <end position="776"/>
    </location>
</feature>
<evidence type="ECO:0000256" key="9">
    <source>
        <dbReference type="SAM" id="MobiDB-lite"/>
    </source>
</evidence>
<feature type="domain" description="Inner membrane component" evidence="12">
    <location>
        <begin position="243"/>
        <end position="299"/>
    </location>
</feature>
<dbReference type="GO" id="GO:0015369">
    <property type="term" value="F:calcium:proton antiporter activity"/>
    <property type="evidence" value="ECO:0007669"/>
    <property type="project" value="TreeGrafter"/>
</dbReference>
<feature type="transmembrane region" description="Helical" evidence="10">
    <location>
        <begin position="245"/>
        <end position="270"/>
    </location>
</feature>
<feature type="transmembrane region" description="Helical" evidence="10">
    <location>
        <begin position="822"/>
        <end position="845"/>
    </location>
</feature>
<feature type="domain" description="Sodium/calcium exchanger membrane region" evidence="11">
    <location>
        <begin position="531"/>
        <end position="705"/>
    </location>
</feature>
<keyword evidence="8 10" id="KW-0472">Membrane</keyword>
<name>A0AA35J5C5_SACUV</name>
<evidence type="ECO:0000256" key="8">
    <source>
        <dbReference type="ARBA" id="ARBA00023136"/>
    </source>
</evidence>